<dbReference type="AlphaFoldDB" id="A0A1B2DZD4"/>
<reference evidence="2" key="1">
    <citation type="submission" date="2016-08" db="EMBL/GenBank/DDBJ databases">
        <title>Complete Genome Seqeunce of Paenibacillus sp. nov. IHBB 9852 from high altitute lake of Indian trans-Himalayas.</title>
        <authorList>
            <person name="Kiran S."/>
            <person name="Swarnkar M.K."/>
            <person name="Rana A."/>
            <person name="Tewari R."/>
            <person name="Gulati A."/>
        </authorList>
    </citation>
    <scope>NUCLEOTIDE SEQUENCE [LARGE SCALE GENOMIC DNA]</scope>
    <source>
        <strain evidence="2">IHBB 9852</strain>
    </source>
</reference>
<evidence type="ECO:0000313" key="2">
    <source>
        <dbReference type="EMBL" id="ANY73098.1"/>
    </source>
</evidence>
<feature type="region of interest" description="Disordered" evidence="1">
    <location>
        <begin position="15"/>
        <end position="40"/>
    </location>
</feature>
<gene>
    <name evidence="2" type="ORF">BBD41_11130</name>
</gene>
<protein>
    <submittedName>
        <fullName evidence="2">Uncharacterized protein</fullName>
    </submittedName>
</protein>
<sequence length="118" mass="13376">MRLMKFPDFKGERQVSSAPELPLSREALVQPNTMENTGKELPAGVLLREEAGSWGRGVQSLRSPHIILQTLLTLFIYTLYTVYKDIHSEHSKHYIITVSVQPNQFITRNINKVNVGKG</sequence>
<evidence type="ECO:0000256" key="1">
    <source>
        <dbReference type="SAM" id="MobiDB-lite"/>
    </source>
</evidence>
<dbReference type="EMBL" id="CP016809">
    <property type="protein sequence ID" value="ANY73098.1"/>
    <property type="molecule type" value="Genomic_DNA"/>
</dbReference>
<accession>A0A1B2DZD4</accession>
<proteinExistence type="predicted"/>
<name>A0A1B2DZD4_9BACL</name>
<organism evidence="2">
    <name type="scientific">Paenibacillus ihbetae</name>
    <dbReference type="NCBI Taxonomy" id="1870820"/>
    <lineage>
        <taxon>Bacteria</taxon>
        <taxon>Bacillati</taxon>
        <taxon>Bacillota</taxon>
        <taxon>Bacilli</taxon>
        <taxon>Bacillales</taxon>
        <taxon>Paenibacillaceae</taxon>
        <taxon>Paenibacillus</taxon>
    </lineage>
</organism>
<dbReference type="KEGG" id="pib:BBD41_11130"/>